<dbReference type="GO" id="GO:0003700">
    <property type="term" value="F:DNA-binding transcription factor activity"/>
    <property type="evidence" value="ECO:0007669"/>
    <property type="project" value="TreeGrafter"/>
</dbReference>
<evidence type="ECO:0000313" key="6">
    <source>
        <dbReference type="EMBL" id="ABY24294.1"/>
    </source>
</evidence>
<evidence type="ECO:0000313" key="7">
    <source>
        <dbReference type="Proteomes" id="UP000002007"/>
    </source>
</evidence>
<dbReference type="InterPro" id="IPR001647">
    <property type="entry name" value="HTH_TetR"/>
</dbReference>
<dbReference type="InterPro" id="IPR036271">
    <property type="entry name" value="Tet_transcr_reg_TetR-rel_C_sf"/>
</dbReference>
<name>A9WRL2_RENSM</name>
<evidence type="ECO:0000256" key="4">
    <source>
        <dbReference type="PROSITE-ProRule" id="PRU00335"/>
    </source>
</evidence>
<evidence type="ECO:0000256" key="2">
    <source>
        <dbReference type="ARBA" id="ARBA00023125"/>
    </source>
</evidence>
<dbReference type="Pfam" id="PF00440">
    <property type="entry name" value="TetR_N"/>
    <property type="match status" value="1"/>
</dbReference>
<dbReference type="PROSITE" id="PS50977">
    <property type="entry name" value="HTH_TETR_2"/>
    <property type="match status" value="1"/>
</dbReference>
<dbReference type="InterPro" id="IPR004111">
    <property type="entry name" value="Repressor_TetR_C"/>
</dbReference>
<evidence type="ECO:0000259" key="5">
    <source>
        <dbReference type="PROSITE" id="PS50977"/>
    </source>
</evidence>
<accession>A9WRL2</accession>
<dbReference type="InterPro" id="IPR009057">
    <property type="entry name" value="Homeodomain-like_sf"/>
</dbReference>
<proteinExistence type="predicted"/>
<keyword evidence="2 4" id="KW-0238">DNA-binding</keyword>
<dbReference type="SUPFAM" id="SSF48498">
    <property type="entry name" value="Tetracyclin repressor-like, C-terminal domain"/>
    <property type="match status" value="1"/>
</dbReference>
<dbReference type="Gene3D" id="1.10.357.10">
    <property type="entry name" value="Tetracycline Repressor, domain 2"/>
    <property type="match status" value="1"/>
</dbReference>
<dbReference type="eggNOG" id="COG1309">
    <property type="taxonomic scope" value="Bacteria"/>
</dbReference>
<dbReference type="EMBL" id="CP000910">
    <property type="protein sequence ID" value="ABY24294.1"/>
    <property type="molecule type" value="Genomic_DNA"/>
</dbReference>
<evidence type="ECO:0000256" key="1">
    <source>
        <dbReference type="ARBA" id="ARBA00023015"/>
    </source>
</evidence>
<feature type="DNA-binding region" description="H-T-H motif" evidence="4">
    <location>
        <begin position="28"/>
        <end position="47"/>
    </location>
</feature>
<keyword evidence="1" id="KW-0805">Transcription regulation</keyword>
<dbReference type="PANTHER" id="PTHR30055:SF151">
    <property type="entry name" value="TRANSCRIPTIONAL REGULATORY PROTEIN"/>
    <property type="match status" value="1"/>
</dbReference>
<reference evidence="7" key="1">
    <citation type="journal article" date="2008" name="J. Bacteriol.">
        <title>Genome sequence of the fish pathogen Renibacterium salmoninarum suggests reductive evolution away from an environmental Arthrobacter ancestor.</title>
        <authorList>
            <person name="Wiens G.D."/>
            <person name="Rockey D.D."/>
            <person name="Wu Z."/>
            <person name="Chang J."/>
            <person name="Levy R."/>
            <person name="Crane S."/>
            <person name="Chen D.S."/>
            <person name="Capri G.R."/>
            <person name="Burnett J.R."/>
            <person name="Sudheesh P.S."/>
            <person name="Schipma M.J."/>
            <person name="Burd H."/>
            <person name="Bhattacharyya A."/>
            <person name="Rhodes L.D."/>
            <person name="Kaul R."/>
            <person name="Strom M.S."/>
        </authorList>
    </citation>
    <scope>NUCLEOTIDE SEQUENCE [LARGE SCALE GENOMIC DNA]</scope>
    <source>
        <strain evidence="7">ATCC 33209 / DSM 20767 / JCM 11484 / NBRC 15589 / NCIMB 2235</strain>
    </source>
</reference>
<protein>
    <submittedName>
        <fullName evidence="6">Tetracycline repressor protein class C</fullName>
    </submittedName>
</protein>
<gene>
    <name evidence="6" type="ordered locus">RSal33209_2569</name>
</gene>
<dbReference type="GO" id="GO:0000976">
    <property type="term" value="F:transcription cis-regulatory region binding"/>
    <property type="evidence" value="ECO:0007669"/>
    <property type="project" value="TreeGrafter"/>
</dbReference>
<keyword evidence="3" id="KW-0804">Transcription</keyword>
<dbReference type="PANTHER" id="PTHR30055">
    <property type="entry name" value="HTH-TYPE TRANSCRIPTIONAL REGULATOR RUTR"/>
    <property type="match status" value="1"/>
</dbReference>
<dbReference type="RefSeq" id="WP_012245952.1">
    <property type="nucleotide sequence ID" value="NC_010168.1"/>
</dbReference>
<dbReference type="InterPro" id="IPR050109">
    <property type="entry name" value="HTH-type_TetR-like_transc_reg"/>
</dbReference>
<dbReference type="PRINTS" id="PR00455">
    <property type="entry name" value="HTHTETR"/>
</dbReference>
<dbReference type="KEGG" id="rsa:RSal33209_2569"/>
<dbReference type="AlphaFoldDB" id="A9WRL2"/>
<dbReference type="SUPFAM" id="SSF46689">
    <property type="entry name" value="Homeodomain-like"/>
    <property type="match status" value="1"/>
</dbReference>
<dbReference type="HOGENOM" id="CLU_069543_5_2_11"/>
<keyword evidence="7" id="KW-1185">Reference proteome</keyword>
<feature type="domain" description="HTH tetR-type" evidence="5">
    <location>
        <begin position="5"/>
        <end position="65"/>
    </location>
</feature>
<organism evidence="6 7">
    <name type="scientific">Renibacterium salmoninarum (strain ATCC 33209 / DSM 20767 / JCM 11484 / NBRC 15589 / NCIMB 2235)</name>
    <dbReference type="NCBI Taxonomy" id="288705"/>
    <lineage>
        <taxon>Bacteria</taxon>
        <taxon>Bacillati</taxon>
        <taxon>Actinomycetota</taxon>
        <taxon>Actinomycetes</taxon>
        <taxon>Micrococcales</taxon>
        <taxon>Micrococcaceae</taxon>
        <taxon>Renibacterium</taxon>
    </lineage>
</organism>
<dbReference type="Proteomes" id="UP000002007">
    <property type="component" value="Chromosome"/>
</dbReference>
<dbReference type="STRING" id="288705.RSal33209_2569"/>
<evidence type="ECO:0000256" key="3">
    <source>
        <dbReference type="ARBA" id="ARBA00023163"/>
    </source>
</evidence>
<sequence length="219" mass="23159">MNKTALSREAILLRALAIADEEGLPAVTIRRIAGEFGVTPMAMYWHFANKEELLAALGQSLLDSVQLDPDASLRELLTVLVGALRAHPSVAALADTQMLSSECGLAVAERALEILAWAGFTVQEAAAIARNGMQLAATIVAGEPGAEAGVSGAEREALLAMKLQRIGELSQEQYPRISAAAGPLTEVDDVEEYYRVSIELYVAGVEATAQLRTGAGRTV</sequence>
<dbReference type="GO" id="GO:0045892">
    <property type="term" value="P:negative regulation of DNA-templated transcription"/>
    <property type="evidence" value="ECO:0007669"/>
    <property type="project" value="InterPro"/>
</dbReference>
<dbReference type="Pfam" id="PF02909">
    <property type="entry name" value="TetR_C_1"/>
    <property type="match status" value="1"/>
</dbReference>